<dbReference type="InterPro" id="IPR011990">
    <property type="entry name" value="TPR-like_helical_dom_sf"/>
</dbReference>
<keyword evidence="2" id="KW-0472">Membrane</keyword>
<keyword evidence="3" id="KW-0998">Cell outer membrane</keyword>
<evidence type="ECO:0000313" key="6">
    <source>
        <dbReference type="Proteomes" id="UP000234639"/>
    </source>
</evidence>
<evidence type="ECO:0000256" key="3">
    <source>
        <dbReference type="ARBA" id="ARBA00023237"/>
    </source>
</evidence>
<accession>A0A2I1NAE6</accession>
<keyword evidence="1" id="KW-0732">Signal</keyword>
<dbReference type="Gene3D" id="1.25.40.10">
    <property type="entry name" value="Tetratricopeptide repeat domain"/>
    <property type="match status" value="1"/>
</dbReference>
<organism evidence="5 6">
    <name type="scientific">Campylobacter ureolyticus</name>
    <dbReference type="NCBI Taxonomy" id="827"/>
    <lineage>
        <taxon>Bacteria</taxon>
        <taxon>Pseudomonadati</taxon>
        <taxon>Campylobacterota</taxon>
        <taxon>Epsilonproteobacteria</taxon>
        <taxon>Campylobacterales</taxon>
        <taxon>Campylobacteraceae</taxon>
        <taxon>Campylobacter</taxon>
    </lineage>
</organism>
<gene>
    <name evidence="5" type="ORF">CYJ41_03050</name>
</gene>
<dbReference type="Pfam" id="PF13525">
    <property type="entry name" value="YfiO"/>
    <property type="match status" value="1"/>
</dbReference>
<dbReference type="NCBIfam" id="TIGR03302">
    <property type="entry name" value="OM_YfiO"/>
    <property type="match status" value="1"/>
</dbReference>
<evidence type="ECO:0000259" key="4">
    <source>
        <dbReference type="Pfam" id="PF13525"/>
    </source>
</evidence>
<dbReference type="AlphaFoldDB" id="A0A2I1NAE6"/>
<evidence type="ECO:0000313" key="5">
    <source>
        <dbReference type="EMBL" id="PKZ29353.1"/>
    </source>
</evidence>
<sequence length="212" mass="24914">MKVKILTLFFALIFMVGCSTKSSGLYNLRPEIWYNHIMADIKANDLKEADKHYNQFASEHVASPLLEPTLLVMALANTDEGRYTRANELLDEYIRRYGTKEKIEYAKFLKIKANYDSFQRPNRNQNLMQYSIIEIENFLSEYPNTQYRPLLETMLIKFKLAVYHLNKNIKDLYAQKGRDVSAKIYEEKLQNSALKDANLSAPNLPWYRAFFE</sequence>
<dbReference type="InterPro" id="IPR017689">
    <property type="entry name" value="BamD"/>
</dbReference>
<reference evidence="5 6" key="1">
    <citation type="submission" date="2017-12" db="EMBL/GenBank/DDBJ databases">
        <title>Phylogenetic diversity of female urinary microbiome.</title>
        <authorList>
            <person name="Thomas-White K."/>
            <person name="Wolfe A.J."/>
        </authorList>
    </citation>
    <scope>NUCLEOTIDE SEQUENCE [LARGE SCALE GENOMIC DNA]</scope>
    <source>
        <strain evidence="5 6">UMB0112</strain>
    </source>
</reference>
<dbReference type="PROSITE" id="PS51257">
    <property type="entry name" value="PROKAR_LIPOPROTEIN"/>
    <property type="match status" value="1"/>
</dbReference>
<name>A0A2I1NAE6_9BACT</name>
<dbReference type="SUPFAM" id="SSF48452">
    <property type="entry name" value="TPR-like"/>
    <property type="match status" value="1"/>
</dbReference>
<dbReference type="Proteomes" id="UP000234639">
    <property type="component" value="Unassembled WGS sequence"/>
</dbReference>
<dbReference type="RefSeq" id="WP_050335371.1">
    <property type="nucleotide sequence ID" value="NZ_JAPXGI010000002.1"/>
</dbReference>
<dbReference type="InterPro" id="IPR039565">
    <property type="entry name" value="BamD-like"/>
</dbReference>
<protein>
    <submittedName>
        <fullName evidence="5">Outer membrane protein assembly factor BamD</fullName>
    </submittedName>
</protein>
<comment type="caution">
    <text evidence="5">The sequence shown here is derived from an EMBL/GenBank/DDBJ whole genome shotgun (WGS) entry which is preliminary data.</text>
</comment>
<dbReference type="EMBL" id="PKHU01000003">
    <property type="protein sequence ID" value="PKZ29353.1"/>
    <property type="molecule type" value="Genomic_DNA"/>
</dbReference>
<proteinExistence type="predicted"/>
<evidence type="ECO:0000256" key="2">
    <source>
        <dbReference type="ARBA" id="ARBA00023136"/>
    </source>
</evidence>
<feature type="domain" description="Outer membrane lipoprotein BamD-like" evidence="4">
    <location>
        <begin position="33"/>
        <end position="182"/>
    </location>
</feature>
<evidence type="ECO:0000256" key="1">
    <source>
        <dbReference type="ARBA" id="ARBA00022729"/>
    </source>
</evidence>